<evidence type="ECO:0000256" key="3">
    <source>
        <dbReference type="ARBA" id="ARBA00023136"/>
    </source>
</evidence>
<dbReference type="PANTHER" id="PTHR45738:SF5">
    <property type="entry name" value="POLYPHOSPHOINOSITIDE PHOSPHATASE"/>
    <property type="match status" value="1"/>
</dbReference>
<feature type="compositionally biased region" description="Polar residues" evidence="4">
    <location>
        <begin position="211"/>
        <end position="221"/>
    </location>
</feature>
<feature type="region of interest" description="Disordered" evidence="4">
    <location>
        <begin position="754"/>
        <end position="806"/>
    </location>
</feature>
<feature type="compositionally biased region" description="Basic and acidic residues" evidence="4">
    <location>
        <begin position="199"/>
        <end position="210"/>
    </location>
</feature>
<feature type="region of interest" description="Disordered" evidence="4">
    <location>
        <begin position="199"/>
        <end position="224"/>
    </location>
</feature>
<feature type="compositionally biased region" description="Polar residues" evidence="4">
    <location>
        <begin position="794"/>
        <end position="806"/>
    </location>
</feature>
<dbReference type="GO" id="GO:0046856">
    <property type="term" value="P:phosphatidylinositol dephosphorylation"/>
    <property type="evidence" value="ECO:0007669"/>
    <property type="project" value="InterPro"/>
</dbReference>
<dbReference type="PROSITE" id="PS50275">
    <property type="entry name" value="SAC"/>
    <property type="match status" value="1"/>
</dbReference>
<evidence type="ECO:0000256" key="4">
    <source>
        <dbReference type="SAM" id="MobiDB-lite"/>
    </source>
</evidence>
<comment type="subcellular location">
    <subcellularLocation>
        <location evidence="1">Endomembrane system</location>
    </subcellularLocation>
</comment>
<proteinExistence type="predicted"/>
<organism evidence="6">
    <name type="scientific">Aceria tosichella</name>
    <name type="common">wheat curl mite</name>
    <dbReference type="NCBI Taxonomy" id="561515"/>
    <lineage>
        <taxon>Eukaryota</taxon>
        <taxon>Metazoa</taxon>
        <taxon>Ecdysozoa</taxon>
        <taxon>Arthropoda</taxon>
        <taxon>Chelicerata</taxon>
        <taxon>Arachnida</taxon>
        <taxon>Acari</taxon>
        <taxon>Acariformes</taxon>
        <taxon>Trombidiformes</taxon>
        <taxon>Prostigmata</taxon>
        <taxon>Eupodina</taxon>
        <taxon>Eriophyoidea</taxon>
        <taxon>Eriophyidae</taxon>
        <taxon>Eriophyinae</taxon>
        <taxon>Aceriini</taxon>
        <taxon>Aceria</taxon>
    </lineage>
</organism>
<dbReference type="AlphaFoldDB" id="A0A6G1S529"/>
<evidence type="ECO:0000256" key="1">
    <source>
        <dbReference type="ARBA" id="ARBA00004308"/>
    </source>
</evidence>
<dbReference type="GO" id="GO:0012505">
    <property type="term" value="C:endomembrane system"/>
    <property type="evidence" value="ECO:0007669"/>
    <property type="project" value="UniProtKB-SubCell"/>
</dbReference>
<dbReference type="GO" id="GO:0043813">
    <property type="term" value="F:phosphatidylinositol-3,5-bisphosphate 5-phosphatase activity"/>
    <property type="evidence" value="ECO:0007669"/>
    <property type="project" value="InterPro"/>
</dbReference>
<dbReference type="EMBL" id="GGYP01000845">
    <property type="protein sequence ID" value="MDE45616.1"/>
    <property type="molecule type" value="Transcribed_RNA"/>
</dbReference>
<protein>
    <submittedName>
        <fullName evidence="6">Polyphosphoinositide phosphatase</fullName>
    </submittedName>
</protein>
<dbReference type="Pfam" id="PF02383">
    <property type="entry name" value="Syja_N"/>
    <property type="match status" value="1"/>
</dbReference>
<evidence type="ECO:0000256" key="2">
    <source>
        <dbReference type="ARBA" id="ARBA00022801"/>
    </source>
</evidence>
<dbReference type="PANTHER" id="PTHR45738">
    <property type="entry name" value="POLYPHOSPHOINOSITIDE PHOSPHATASE"/>
    <property type="match status" value="1"/>
</dbReference>
<sequence length="973" mass="112477">MSYRRPKVQLQPVNWVQRIALYITDSRYYLIGSNNTQTAFKVLKIDRTVDDLSLMDDRVEYTYDEIRELLIRIDHGNRIKPDQPGVIKTVSSFGLLGFVRFLHGYYLILITKRRKVASIGYHTIYKIEDTKLVYIPNEQPKEYVSEETRYLRAFNSVDLKSNFYFSYSYDITHSLQYNLSPVRGTKFIQEFVRAHQQRVESEQQKDDKSDNQSTSSESQPPKQEAILIKTRPFGRFVWNSHLIDFDSLHDDWKIYLIHGFVAQANICVHGKPIYLTLIARRSRCYCGTRFLKRGLNLSGDVANEVETEQIVHDASVSDFTQGFYTSFVQMRGSMPDRWSQDVTKIVAKPQIIQDYVDPYHEPTARHFNDLLGRYGSPVVVLNLVKKKEKKPHEIILHDMLTTSVSYLNQFLPQQHIIRLIAFDMARYNKSKSKNVMQRLGKIGFNIVRVTGIFQSWRSARRTNYDNTYTLHLRQRTFTRKPSSSRIGGYRLRNGQCLQNGIVRVNCVDSLDRTNTAQFVLGKVALAFQLQALGVLIEPHLEYDTDAVRLLEQLYEDHGDTIALQYGGSQLVHRVKTYRKIAPITSHSSEIMQTLSRYYSNTFSDAEKQNVINLFLGVRKALPTNAQSILNNMAMDIYLHNELLSEPFDLKKHRLSSYRQWWDRRYLKSLPRAYNEYEKESTCYSLEIRDDLVTLSERMDYFNDAYRPFEVTHLSNSFNLQILNTIRDYMPSGARNESPFCLRTEPGKLKEVYMNSKTSKKLPPNPSVYGLPSGSSDTSSELSLIDSDDEPNGSEEGSNFDDLSTHPTAMNTSSFMAPITSRLSIDKARAELASRFHVSAYPLIRYLSELEVYPPEQQLPSGTAQADDICEPCEPNMSKLDLQLYKNYVNIGRSSDWRLITDVMCVHPGERESQVNELKLEYAACFGWIPSRSDESVRREYRSVFKSMMSPAPSEADFKLYCNHVACRSIEVVK</sequence>
<feature type="compositionally biased region" description="Low complexity" evidence="4">
    <location>
        <begin position="770"/>
        <end position="784"/>
    </location>
</feature>
<dbReference type="InterPro" id="IPR043573">
    <property type="entry name" value="Fig4-like"/>
</dbReference>
<dbReference type="InterPro" id="IPR002013">
    <property type="entry name" value="SAC_dom"/>
</dbReference>
<evidence type="ECO:0000259" key="5">
    <source>
        <dbReference type="PROSITE" id="PS50275"/>
    </source>
</evidence>
<gene>
    <name evidence="6" type="primary">Fig4_1</name>
    <name evidence="6" type="ORF">g.1281</name>
</gene>
<accession>A0A6G1S529</accession>
<reference evidence="6" key="1">
    <citation type="submission" date="2018-10" db="EMBL/GenBank/DDBJ databases">
        <title>Transcriptome assembly of Aceria tosichella (Wheat curl mite) Type 2.</title>
        <authorList>
            <person name="Scully E.D."/>
            <person name="Geib S.M."/>
            <person name="Palmer N.A."/>
            <person name="Gupta A.K."/>
            <person name="Sarath G."/>
            <person name="Tatineni S."/>
        </authorList>
    </citation>
    <scope>NUCLEOTIDE SEQUENCE</scope>
    <source>
        <strain evidence="6">LincolnNE</strain>
    </source>
</reference>
<name>A0A6G1S529_9ACAR</name>
<feature type="domain" description="SAC" evidence="5">
    <location>
        <begin position="154"/>
        <end position="567"/>
    </location>
</feature>
<evidence type="ECO:0000313" key="6">
    <source>
        <dbReference type="EMBL" id="MDE45616.1"/>
    </source>
</evidence>
<keyword evidence="2" id="KW-0378">Hydrolase</keyword>
<keyword evidence="3" id="KW-0472">Membrane</keyword>